<accession>A0ABU7PZP6</accession>
<dbReference type="Pfam" id="PF03255">
    <property type="entry name" value="ACCA"/>
    <property type="match status" value="1"/>
</dbReference>
<dbReference type="PROSITE" id="PS50980">
    <property type="entry name" value="COA_CT_NTER"/>
    <property type="match status" value="1"/>
</dbReference>
<keyword evidence="11" id="KW-0862">Zinc</keyword>
<protein>
    <recommendedName>
        <fullName evidence="7">Acetyl-coenzyme A carboxylase carboxyl transferase subunits beta/alpha</fullName>
        <ecNumber evidence="6">2.1.3.15</ecNumber>
    </recommendedName>
</protein>
<dbReference type="InterPro" id="IPR001095">
    <property type="entry name" value="Acetyl_CoA_COase_a_su"/>
</dbReference>
<proteinExistence type="inferred from homology"/>
<feature type="region of interest" description="Disordered" evidence="18">
    <location>
        <begin position="386"/>
        <end position="406"/>
    </location>
</feature>
<keyword evidence="9 21" id="KW-0808">Transferase</keyword>
<dbReference type="EMBL" id="JAZBJO010000013">
    <property type="protein sequence ID" value="MEE4594567.1"/>
    <property type="molecule type" value="Genomic_DNA"/>
</dbReference>
<name>A0ABU7PZP6_9ACTN</name>
<evidence type="ECO:0000256" key="15">
    <source>
        <dbReference type="ARBA" id="ARBA00023160"/>
    </source>
</evidence>
<dbReference type="Gene3D" id="3.90.226.10">
    <property type="entry name" value="2-enoyl-CoA Hydratase, Chain A, domain 1"/>
    <property type="match status" value="2"/>
</dbReference>
<comment type="function">
    <text evidence="16">Component of the acetyl coenzyme A carboxylase (ACC) complex. Biotin carboxylase (BC) catalyzes the carboxylation of biotin on its carrier protein (BCCP) and then the CO(2) group is transferred by the transcarboxylase to acetyl-CoA to form malonyl-CoA.</text>
</comment>
<feature type="compositionally biased region" description="Acidic residues" evidence="18">
    <location>
        <begin position="539"/>
        <end position="552"/>
    </location>
</feature>
<keyword evidence="14" id="KW-0443">Lipid metabolism</keyword>
<feature type="domain" description="CoA carboxyltransferase C-terminal" evidence="20">
    <location>
        <begin position="313"/>
        <end position="580"/>
    </location>
</feature>
<dbReference type="GO" id="GO:0016740">
    <property type="term" value="F:transferase activity"/>
    <property type="evidence" value="ECO:0007669"/>
    <property type="project" value="UniProtKB-KW"/>
</dbReference>
<sequence>MTGTNSPRATGAPGAQGASRAPRPSARELIEAIVDPGSWHGWDEPVEITTDDPEYRADLERARERTGLDESVITGEGRIEGRRVALIACEFRFLAGSIGVAAGERLVRAVERATTERLPLLAAPASGGTRMQEGTVAFLQMVKVAAAITDHKAAGLPYLVHLRHPTTGGVLASWGSLGHVTAAEPGALIGFMGPRVHEALYGEEFPPGVQNAENLMNHGLIDAVLPLSRLSGVAARVLRVLCAGDAVSGPAAGAGPEAGEPGRREDAAPGPAPAAVPGRPVSGAPTEPASGPGAPGGALEAPGGSVTSAPGAPDGTEGGAAVPSAEVSIRASRRVERPGVRDLLRVAADDVSPLSGTGAGEHDPGLLLALARVGGTPCVVLGHNRRSARKGDTAEGPGEGQALGPAGLRTARRGMRIAAELGLPLLTVIDTAGAALSREAEEGGLAAEIARCLADMVTLPAPTLCLLLGQGAGGAALALLPADRVVAARHAWLSPLPPEGASAILHRTTERAYEVAARQGVRSADLLAQGIVDRIVEEDAPEDAEAAEDTEDASGAGDASRAPDVFLGRLGQLLGAELAALRAQDPDERLAARRVRHRRIGLPR</sequence>
<keyword evidence="12" id="KW-0276">Fatty acid metabolism</keyword>
<organism evidence="21 22">
    <name type="scientific">Streptomyces asiaticus subsp. ignotus</name>
    <dbReference type="NCBI Taxonomy" id="3098222"/>
    <lineage>
        <taxon>Bacteria</taxon>
        <taxon>Bacillati</taxon>
        <taxon>Actinomycetota</taxon>
        <taxon>Actinomycetes</taxon>
        <taxon>Kitasatosporales</taxon>
        <taxon>Streptomycetaceae</taxon>
        <taxon>Streptomyces</taxon>
        <taxon>Streptomyces violaceusniger group</taxon>
    </lineage>
</organism>
<feature type="compositionally biased region" description="Low complexity" evidence="18">
    <location>
        <begin position="273"/>
        <end position="305"/>
    </location>
</feature>
<evidence type="ECO:0000256" key="10">
    <source>
        <dbReference type="ARBA" id="ARBA00022741"/>
    </source>
</evidence>
<dbReference type="InterPro" id="IPR011762">
    <property type="entry name" value="COA_CT_N"/>
</dbReference>
<evidence type="ECO:0000256" key="12">
    <source>
        <dbReference type="ARBA" id="ARBA00022832"/>
    </source>
</evidence>
<reference evidence="21 22" key="1">
    <citation type="submission" date="2023-11" db="EMBL/GenBank/DDBJ databases">
        <title>30 novel species of actinomycetes from the DSMZ collection.</title>
        <authorList>
            <person name="Nouioui I."/>
        </authorList>
    </citation>
    <scope>NUCLEOTIDE SEQUENCE [LARGE SCALE GENOMIC DNA]</scope>
    <source>
        <strain evidence="21 22">DSM 41524</strain>
    </source>
</reference>
<feature type="region of interest" description="Disordered" evidence="18">
    <location>
        <begin position="539"/>
        <end position="561"/>
    </location>
</feature>
<evidence type="ECO:0000256" key="16">
    <source>
        <dbReference type="ARBA" id="ARBA00025280"/>
    </source>
</evidence>
<dbReference type="Pfam" id="PF01039">
    <property type="entry name" value="Carboxyl_trans"/>
    <property type="match status" value="1"/>
</dbReference>
<dbReference type="PANTHER" id="PTHR42995">
    <property type="entry name" value="ACETYL-COENZYME A CARBOXYLASE CARBOXYL TRANSFERASE SUBUNIT BETA, CHLOROPLASTIC"/>
    <property type="match status" value="1"/>
</dbReference>
<dbReference type="Proteomes" id="UP001354709">
    <property type="component" value="Unassembled WGS sequence"/>
</dbReference>
<keyword evidence="10" id="KW-0547">Nucleotide-binding</keyword>
<evidence type="ECO:0000256" key="4">
    <source>
        <dbReference type="ARBA" id="ARBA00010284"/>
    </source>
</evidence>
<dbReference type="InterPro" id="IPR029045">
    <property type="entry name" value="ClpP/crotonase-like_dom_sf"/>
</dbReference>
<evidence type="ECO:0000256" key="18">
    <source>
        <dbReference type="SAM" id="MobiDB-lite"/>
    </source>
</evidence>
<evidence type="ECO:0000313" key="21">
    <source>
        <dbReference type="EMBL" id="MEE4594567.1"/>
    </source>
</evidence>
<dbReference type="SUPFAM" id="SSF52096">
    <property type="entry name" value="ClpP/crotonase"/>
    <property type="match status" value="2"/>
</dbReference>
<evidence type="ECO:0000256" key="13">
    <source>
        <dbReference type="ARBA" id="ARBA00022840"/>
    </source>
</evidence>
<dbReference type="EC" id="2.1.3.15" evidence="6"/>
<evidence type="ECO:0000256" key="5">
    <source>
        <dbReference type="ARBA" id="ARBA00011664"/>
    </source>
</evidence>
<evidence type="ECO:0000256" key="2">
    <source>
        <dbReference type="ARBA" id="ARBA00004496"/>
    </source>
</evidence>
<dbReference type="PANTHER" id="PTHR42995:SF5">
    <property type="entry name" value="ACETYL-COENZYME A CARBOXYLASE CARBOXYL TRANSFERASE SUBUNIT BETA, CHLOROPLASTIC"/>
    <property type="match status" value="1"/>
</dbReference>
<keyword evidence="11" id="KW-0479">Metal-binding</keyword>
<dbReference type="InterPro" id="IPR011763">
    <property type="entry name" value="COA_CT_C"/>
</dbReference>
<dbReference type="PRINTS" id="PR01070">
    <property type="entry name" value="ACCCTRFRASEB"/>
</dbReference>
<keyword evidence="22" id="KW-1185">Reference proteome</keyword>
<keyword evidence="13" id="KW-0067">ATP-binding</keyword>
<feature type="region of interest" description="Disordered" evidence="18">
    <location>
        <begin position="249"/>
        <end position="334"/>
    </location>
</feature>
<dbReference type="PROSITE" id="PS50989">
    <property type="entry name" value="COA_CT_CTER"/>
    <property type="match status" value="1"/>
</dbReference>
<comment type="cofactor">
    <cofactor evidence="1">
        <name>Zn(2+)</name>
        <dbReference type="ChEBI" id="CHEBI:29105"/>
    </cofactor>
</comment>
<evidence type="ECO:0000256" key="14">
    <source>
        <dbReference type="ARBA" id="ARBA00023098"/>
    </source>
</evidence>
<evidence type="ECO:0000256" key="6">
    <source>
        <dbReference type="ARBA" id="ARBA00011883"/>
    </source>
</evidence>
<evidence type="ECO:0000256" key="9">
    <source>
        <dbReference type="ARBA" id="ARBA00022679"/>
    </source>
</evidence>
<dbReference type="RefSeq" id="WP_330810950.1">
    <property type="nucleotide sequence ID" value="NZ_JAZBJO010000013.1"/>
</dbReference>
<gene>
    <name evidence="21" type="ORF">V2J94_22225</name>
</gene>
<comment type="similarity">
    <text evidence="3">In the C-terminal section; belongs to the AccA family.</text>
</comment>
<comment type="caution">
    <text evidence="21">The sequence shown here is derived from an EMBL/GenBank/DDBJ whole genome shotgun (WGS) entry which is preliminary data.</text>
</comment>
<evidence type="ECO:0000313" key="22">
    <source>
        <dbReference type="Proteomes" id="UP001354709"/>
    </source>
</evidence>
<evidence type="ECO:0000256" key="3">
    <source>
        <dbReference type="ARBA" id="ARBA00006276"/>
    </source>
</evidence>
<feature type="compositionally biased region" description="Low complexity" evidence="18">
    <location>
        <begin position="249"/>
        <end position="259"/>
    </location>
</feature>
<evidence type="ECO:0000256" key="11">
    <source>
        <dbReference type="ARBA" id="ARBA00022771"/>
    </source>
</evidence>
<evidence type="ECO:0000259" key="19">
    <source>
        <dbReference type="PROSITE" id="PS50980"/>
    </source>
</evidence>
<evidence type="ECO:0000256" key="8">
    <source>
        <dbReference type="ARBA" id="ARBA00022516"/>
    </source>
</evidence>
<keyword evidence="8" id="KW-0444">Lipid biosynthesis</keyword>
<evidence type="ECO:0000256" key="7">
    <source>
        <dbReference type="ARBA" id="ARBA00018312"/>
    </source>
</evidence>
<dbReference type="InterPro" id="IPR000438">
    <property type="entry name" value="Acetyl_CoA_COase_Trfase_b_su"/>
</dbReference>
<evidence type="ECO:0000256" key="1">
    <source>
        <dbReference type="ARBA" id="ARBA00001947"/>
    </source>
</evidence>
<dbReference type="InterPro" id="IPR034733">
    <property type="entry name" value="AcCoA_carboxyl_beta"/>
</dbReference>
<evidence type="ECO:0000256" key="17">
    <source>
        <dbReference type="ARBA" id="ARBA00049152"/>
    </source>
</evidence>
<comment type="subcellular location">
    <subcellularLocation>
        <location evidence="2">Cytoplasm</location>
    </subcellularLocation>
</comment>
<comment type="catalytic activity">
    <reaction evidence="17">
        <text>N(6)-carboxybiotinyl-L-lysyl-[protein] + acetyl-CoA = N(6)-biotinyl-L-lysyl-[protein] + malonyl-CoA</text>
        <dbReference type="Rhea" id="RHEA:54728"/>
        <dbReference type="Rhea" id="RHEA-COMP:10505"/>
        <dbReference type="Rhea" id="RHEA-COMP:10506"/>
        <dbReference type="ChEBI" id="CHEBI:57288"/>
        <dbReference type="ChEBI" id="CHEBI:57384"/>
        <dbReference type="ChEBI" id="CHEBI:83144"/>
        <dbReference type="ChEBI" id="CHEBI:83145"/>
        <dbReference type="EC" id="2.1.3.15"/>
    </reaction>
</comment>
<comment type="subunit">
    <text evidence="5">Acetyl-CoA carboxylase is a heterotetramer composed of biotin carboxyl carrier protein (AccB), biotin carboxylase (AccC) and two subunits of ACCase subunit beta/alpha.</text>
</comment>
<feature type="domain" description="CoA carboxyltransferase N-terminal" evidence="19">
    <location>
        <begin position="1"/>
        <end position="256"/>
    </location>
</feature>
<evidence type="ECO:0000259" key="20">
    <source>
        <dbReference type="PROSITE" id="PS50989"/>
    </source>
</evidence>
<keyword evidence="15" id="KW-0275">Fatty acid biosynthesis</keyword>
<comment type="similarity">
    <text evidence="4">In the N-terminal section; belongs to the AccD/PCCB family.</text>
</comment>
<feature type="region of interest" description="Disordered" evidence="18">
    <location>
        <begin position="1"/>
        <end position="26"/>
    </location>
</feature>
<keyword evidence="11" id="KW-0863">Zinc-finger</keyword>